<feature type="region of interest" description="Disordered" evidence="2">
    <location>
        <begin position="143"/>
        <end position="165"/>
    </location>
</feature>
<evidence type="ECO:0000313" key="4">
    <source>
        <dbReference type="Proteomes" id="UP000295083"/>
    </source>
</evidence>
<keyword evidence="1" id="KW-0175">Coiled coil</keyword>
<evidence type="ECO:0000256" key="2">
    <source>
        <dbReference type="SAM" id="MobiDB-lite"/>
    </source>
</evidence>
<feature type="region of interest" description="Disordered" evidence="2">
    <location>
        <begin position="522"/>
        <end position="541"/>
    </location>
</feature>
<name>A0A4R8Q1B0_9PEZI</name>
<feature type="coiled-coil region" evidence="1">
    <location>
        <begin position="461"/>
        <end position="492"/>
    </location>
</feature>
<sequence length="541" mass="61757">MVLFTAPLPERKHHPGYVEETRFASAYQSRFTEEIASRKTKNAPVDVELLRSLNCNYFSTHGVAPTLLSLKQHAQALAILISQITVSSQYAEINNRNDTAGRIKKSFRDNEAFDWLNDLGNRYDNEDEWHHKPLTDLMNKVKGQSDTKGTQHHCPLETFDDDDRNARVKPRPYAAHTALAMHANECLEMLDHEYSATGGLMSLLPTDAKADEEDMAAVRNSLLGQWLLFNQHLVARTHELELSYANALDITAGEAAVPMQMLSKIGPDSTSGREIAYPQDKWILANAGDDVFDHLHRVFDRQEAQIRLKEDIWKASGTWGEQMWNETRGGDLYARGIVHYDIKTRYFRMQGKGKSTIFILPAHGEHPAVQQTHRVEVRPTVVSVVTPTWPARISDWETKYKQKLDQATRMEIQHHEMTMLTGKLKQHNDTLATELDKARFTNAAYEDYYATSEARNGPERLEKLTVELQTQLKEKRNELLEQKDKMEGLTRLEILEHRLEAVKHRLPDRVYDFVMGDAGGSEEQLRRAASTQDAPMADVSN</sequence>
<dbReference type="Proteomes" id="UP000295083">
    <property type="component" value="Unassembled WGS sequence"/>
</dbReference>
<protein>
    <submittedName>
        <fullName evidence="3">Uncharacterized protein</fullName>
    </submittedName>
</protein>
<proteinExistence type="predicted"/>
<dbReference type="EMBL" id="QAPG01000088">
    <property type="protein sequence ID" value="TDZ32002.1"/>
    <property type="molecule type" value="Genomic_DNA"/>
</dbReference>
<evidence type="ECO:0000256" key="1">
    <source>
        <dbReference type="SAM" id="Coils"/>
    </source>
</evidence>
<feature type="compositionally biased region" description="Polar residues" evidence="2">
    <location>
        <begin position="529"/>
        <end position="541"/>
    </location>
</feature>
<keyword evidence="4" id="KW-1185">Reference proteome</keyword>
<dbReference type="AlphaFoldDB" id="A0A4R8Q1B0"/>
<accession>A0A4R8Q1B0</accession>
<evidence type="ECO:0000313" key="3">
    <source>
        <dbReference type="EMBL" id="TDZ32002.1"/>
    </source>
</evidence>
<comment type="caution">
    <text evidence="3">The sequence shown here is derived from an EMBL/GenBank/DDBJ whole genome shotgun (WGS) entry which is preliminary data.</text>
</comment>
<gene>
    <name evidence="3" type="ORF">C8035_v000833</name>
</gene>
<reference evidence="3 4" key="1">
    <citation type="submission" date="2018-11" db="EMBL/GenBank/DDBJ databases">
        <title>Genome sequence and assembly of Colletotrichum spinosum.</title>
        <authorList>
            <person name="Gan P."/>
            <person name="Shirasu K."/>
        </authorList>
    </citation>
    <scope>NUCLEOTIDE SEQUENCE [LARGE SCALE GENOMIC DNA]</scope>
    <source>
        <strain evidence="3 4">CBS 515.97</strain>
    </source>
</reference>
<organism evidence="3 4">
    <name type="scientific">Colletotrichum spinosum</name>
    <dbReference type="NCBI Taxonomy" id="1347390"/>
    <lineage>
        <taxon>Eukaryota</taxon>
        <taxon>Fungi</taxon>
        <taxon>Dikarya</taxon>
        <taxon>Ascomycota</taxon>
        <taxon>Pezizomycotina</taxon>
        <taxon>Sordariomycetes</taxon>
        <taxon>Hypocreomycetidae</taxon>
        <taxon>Glomerellales</taxon>
        <taxon>Glomerellaceae</taxon>
        <taxon>Colletotrichum</taxon>
        <taxon>Colletotrichum orbiculare species complex</taxon>
    </lineage>
</organism>